<dbReference type="Gene3D" id="3.90.1200.10">
    <property type="match status" value="1"/>
</dbReference>
<evidence type="ECO:0000313" key="3">
    <source>
        <dbReference type="EMBL" id="CAB4836350.1"/>
    </source>
</evidence>
<feature type="domain" description="Aminoglycoside phosphotransferase" evidence="1">
    <location>
        <begin position="51"/>
        <end position="263"/>
    </location>
</feature>
<dbReference type="SUPFAM" id="SSF56112">
    <property type="entry name" value="Protein kinase-like (PK-like)"/>
    <property type="match status" value="1"/>
</dbReference>
<sequence>MSAGPLPADLHDWIEATTGGSVVAAHRHLAGASRQAWSVDVTLDDAPLALFVLRDNLSGTGGSSRDAAVLRALSPTAVPVPKVHADDPDLRSVLLERVDGRSDFPEVDREDEREPTARDLMVVTAALHALDPRTLAIEHLGAPGDPSDHARQQLDKVDAVAAMLGDTIAPLFTFALGWLRRSLPRGVERSSLVHSDMGPGNFLARAGRVTAVLDWEVAHWGDAMEDLAAIAVRDMATPVGHLPARFADYAAASGTVVDLGRVAWYRVLVLTRNAMLIGLGLSRDDPAVDRAQLTMFRILLMRAGALSLCDAIGVPRPVEAPLAECPTTDDIRLATHARRDQHDVVAPAIADSFAAQRAYGGEMVLGYLEHKLRFGADYHAREMDDLAGVIGHQPLDELAGWRTLRDRCGDASLERAHAAFFGRHLLRRGMIAAPLLGPLAERLPQRLEA</sequence>
<dbReference type="PANTHER" id="PTHR21310">
    <property type="entry name" value="AMINOGLYCOSIDE PHOSPHOTRANSFERASE-RELATED-RELATED"/>
    <property type="match status" value="1"/>
</dbReference>
<reference evidence="2" key="1">
    <citation type="submission" date="2020-05" db="EMBL/GenBank/DDBJ databases">
        <authorList>
            <person name="Chiriac C."/>
            <person name="Salcher M."/>
            <person name="Ghai R."/>
            <person name="Kavagutti S V."/>
        </authorList>
    </citation>
    <scope>NUCLEOTIDE SEQUENCE</scope>
</reference>
<proteinExistence type="predicted"/>
<gene>
    <name evidence="2" type="ORF">UFOPK2754_01127</name>
    <name evidence="3" type="ORF">UFOPK3139_02817</name>
</gene>
<dbReference type="InterPro" id="IPR011009">
    <property type="entry name" value="Kinase-like_dom_sf"/>
</dbReference>
<protein>
    <submittedName>
        <fullName evidence="2">Unannotated protein</fullName>
    </submittedName>
</protein>
<dbReference type="PANTHER" id="PTHR21310:SF40">
    <property type="entry name" value="AMINOGLYCOSIDE PHOSPHOTRANSFERASE DOMAIN-CONTAINING PROTEIN-RELATED"/>
    <property type="match status" value="1"/>
</dbReference>
<dbReference type="CDD" id="cd05154">
    <property type="entry name" value="ACAD10_11_N-like"/>
    <property type="match status" value="1"/>
</dbReference>
<dbReference type="EMBL" id="CAFABA010000168">
    <property type="protein sequence ID" value="CAB4836350.1"/>
    <property type="molecule type" value="Genomic_DNA"/>
</dbReference>
<evidence type="ECO:0000313" key="2">
    <source>
        <dbReference type="EMBL" id="CAB4740459.1"/>
    </source>
</evidence>
<dbReference type="Pfam" id="PF01636">
    <property type="entry name" value="APH"/>
    <property type="match status" value="1"/>
</dbReference>
<dbReference type="InterPro" id="IPR002575">
    <property type="entry name" value="Aminoglycoside_PTrfase"/>
</dbReference>
<organism evidence="2">
    <name type="scientific">freshwater metagenome</name>
    <dbReference type="NCBI Taxonomy" id="449393"/>
    <lineage>
        <taxon>unclassified sequences</taxon>
        <taxon>metagenomes</taxon>
        <taxon>ecological metagenomes</taxon>
    </lineage>
</organism>
<name>A0A6J6T272_9ZZZZ</name>
<accession>A0A6J6T272</accession>
<dbReference type="EMBL" id="CAEZYR010000033">
    <property type="protein sequence ID" value="CAB4740459.1"/>
    <property type="molecule type" value="Genomic_DNA"/>
</dbReference>
<dbReference type="InterPro" id="IPR051678">
    <property type="entry name" value="AGP_Transferase"/>
</dbReference>
<dbReference type="AlphaFoldDB" id="A0A6J6T272"/>
<evidence type="ECO:0000259" key="1">
    <source>
        <dbReference type="Pfam" id="PF01636"/>
    </source>
</evidence>
<dbReference type="InterPro" id="IPR041726">
    <property type="entry name" value="ACAD10_11_N"/>
</dbReference>